<dbReference type="GO" id="GO:0004888">
    <property type="term" value="F:transmembrane signaling receptor activity"/>
    <property type="evidence" value="ECO:0007669"/>
    <property type="project" value="InterPro"/>
</dbReference>
<feature type="domain" description="Methyl-accepting transducer" evidence="8">
    <location>
        <begin position="139"/>
        <end position="390"/>
    </location>
</feature>
<organism evidence="10 11">
    <name type="scientific">Anoxybacillus flavithermus NBRC 109594</name>
    <dbReference type="NCBI Taxonomy" id="1315967"/>
    <lineage>
        <taxon>Bacteria</taxon>
        <taxon>Bacillati</taxon>
        <taxon>Bacillota</taxon>
        <taxon>Bacilli</taxon>
        <taxon>Bacillales</taxon>
        <taxon>Anoxybacillaceae</taxon>
        <taxon>Anoxybacillus</taxon>
    </lineage>
</organism>
<dbReference type="SMART" id="SM00283">
    <property type="entry name" value="MA"/>
    <property type="match status" value="1"/>
</dbReference>
<feature type="transmembrane region" description="Helical" evidence="7">
    <location>
        <begin position="12"/>
        <end position="36"/>
    </location>
</feature>
<protein>
    <submittedName>
        <fullName evidence="10">Chemotaxis sensor protein</fullName>
    </submittedName>
</protein>
<dbReference type="GO" id="GO:0006935">
    <property type="term" value="P:chemotaxis"/>
    <property type="evidence" value="ECO:0007669"/>
    <property type="project" value="InterPro"/>
</dbReference>
<evidence type="ECO:0000259" key="8">
    <source>
        <dbReference type="PROSITE" id="PS50111"/>
    </source>
</evidence>
<keyword evidence="2" id="KW-1003">Cell membrane</keyword>
<dbReference type="InterPro" id="IPR004090">
    <property type="entry name" value="Chemotax_Me-accpt_rcpt"/>
</dbReference>
<keyword evidence="7" id="KW-1133">Transmembrane helix</keyword>
<dbReference type="PROSITE" id="PS50885">
    <property type="entry name" value="HAMP"/>
    <property type="match status" value="1"/>
</dbReference>
<evidence type="ECO:0000256" key="6">
    <source>
        <dbReference type="PROSITE-ProRule" id="PRU00284"/>
    </source>
</evidence>
<dbReference type="Proteomes" id="UP000013057">
    <property type="component" value="Unassembled WGS sequence"/>
</dbReference>
<evidence type="ECO:0000256" key="1">
    <source>
        <dbReference type="ARBA" id="ARBA00004236"/>
    </source>
</evidence>
<dbReference type="EMBL" id="BARH01000017">
    <property type="protein sequence ID" value="GAC91691.1"/>
    <property type="molecule type" value="Genomic_DNA"/>
</dbReference>
<feature type="transmembrane region" description="Helical" evidence="7">
    <location>
        <begin position="42"/>
        <end position="64"/>
    </location>
</feature>
<keyword evidence="3 7" id="KW-0472">Membrane</keyword>
<reference evidence="11" key="1">
    <citation type="journal article" date="2013" name="Genome">
        <title>Draft Genome Sequence of a Thermophilic Member of the Bacillaceae, Anoxybacillus flavithermus Strain Kn10, Isolated from the Kan-nawa Hot Spring in Japan.</title>
        <authorList>
            <person name="Matsutani M."/>
            <person name="Shirakihara Y."/>
            <person name="Imada K."/>
            <person name="Yakushi T."/>
            <person name="Matsushita K."/>
        </authorList>
    </citation>
    <scope>NUCLEOTIDE SEQUENCE [LARGE SCALE GENOMIC DNA]</scope>
    <source>
        <strain evidence="11">NBRC 109594</strain>
    </source>
</reference>
<dbReference type="InterPro" id="IPR003660">
    <property type="entry name" value="HAMP_dom"/>
</dbReference>
<evidence type="ECO:0000256" key="7">
    <source>
        <dbReference type="SAM" id="Phobius"/>
    </source>
</evidence>
<dbReference type="PRINTS" id="PR00260">
    <property type="entry name" value="CHEMTRNSDUCR"/>
</dbReference>
<comment type="similarity">
    <text evidence="5">Belongs to the methyl-accepting chemotaxis (MCP) protein family.</text>
</comment>
<dbReference type="AlphaFoldDB" id="R4FDZ2"/>
<dbReference type="CDD" id="cd06225">
    <property type="entry name" value="HAMP"/>
    <property type="match status" value="1"/>
</dbReference>
<name>R4FDZ2_9BACL</name>
<evidence type="ECO:0000256" key="2">
    <source>
        <dbReference type="ARBA" id="ARBA00022475"/>
    </source>
</evidence>
<dbReference type="SMART" id="SM00304">
    <property type="entry name" value="HAMP"/>
    <property type="match status" value="1"/>
</dbReference>
<accession>R4FDZ2</accession>
<gene>
    <name evidence="10" type="ORF">KN10_2127</name>
</gene>
<evidence type="ECO:0000256" key="3">
    <source>
        <dbReference type="ARBA" id="ARBA00023136"/>
    </source>
</evidence>
<dbReference type="InterPro" id="IPR004089">
    <property type="entry name" value="MCPsignal_dom"/>
</dbReference>
<keyword evidence="7" id="KW-0812">Transmembrane</keyword>
<dbReference type="PANTHER" id="PTHR32089">
    <property type="entry name" value="METHYL-ACCEPTING CHEMOTAXIS PROTEIN MCPB"/>
    <property type="match status" value="1"/>
</dbReference>
<dbReference type="Pfam" id="PF00672">
    <property type="entry name" value="HAMP"/>
    <property type="match status" value="1"/>
</dbReference>
<dbReference type="SUPFAM" id="SSF58104">
    <property type="entry name" value="Methyl-accepting chemotaxis protein (MCP) signaling domain"/>
    <property type="match status" value="1"/>
</dbReference>
<evidence type="ECO:0000313" key="11">
    <source>
        <dbReference type="Proteomes" id="UP000013057"/>
    </source>
</evidence>
<dbReference type="Pfam" id="PF00015">
    <property type="entry name" value="MCPsignal"/>
    <property type="match status" value="1"/>
</dbReference>
<comment type="subcellular location">
    <subcellularLocation>
        <location evidence="1">Cell membrane</location>
    </subcellularLocation>
</comment>
<dbReference type="GO" id="GO:0005886">
    <property type="term" value="C:plasma membrane"/>
    <property type="evidence" value="ECO:0007669"/>
    <property type="project" value="UniProtKB-SubCell"/>
</dbReference>
<feature type="domain" description="HAMP" evidence="9">
    <location>
        <begin position="67"/>
        <end position="120"/>
    </location>
</feature>
<evidence type="ECO:0000256" key="5">
    <source>
        <dbReference type="ARBA" id="ARBA00029447"/>
    </source>
</evidence>
<evidence type="ECO:0000256" key="4">
    <source>
        <dbReference type="ARBA" id="ARBA00023224"/>
    </source>
</evidence>
<dbReference type="PANTHER" id="PTHR32089:SF112">
    <property type="entry name" value="LYSOZYME-LIKE PROTEIN-RELATED"/>
    <property type="match status" value="1"/>
</dbReference>
<evidence type="ECO:0000259" key="9">
    <source>
        <dbReference type="PROSITE" id="PS50885"/>
    </source>
</evidence>
<dbReference type="Gene3D" id="1.10.287.950">
    <property type="entry name" value="Methyl-accepting chemotaxis protein"/>
    <property type="match status" value="1"/>
</dbReference>
<keyword evidence="4 6" id="KW-0807">Transducer</keyword>
<evidence type="ECO:0000313" key="10">
    <source>
        <dbReference type="EMBL" id="GAC91691.1"/>
    </source>
</evidence>
<sequence length="426" mass="46976">MTYALFSVTGRFLLISIGTGVMMGLAFPVVASFFTIYKHPSYATYFTLLCIGAGIIVGLTSFFVGKVTLIRAMKEMNKQFETIVQRGDLTSRLTLKSNDEIGRIVANFNVVLDTLATMIWRIQHEAHELDGIVSTVYHDIRHLSKQLEHISLATKHVSGNVDETAAFAEQMSATSKEIEHAVQQIIRTMKEGEQNASSIRQQAVNIHHIVTTSSKKSSDLLGETKKRLEKAIEASHVVTDIELFTNTIMNIAKQTNLLALNASIEASRVGEQGKGFAVVAEEIRKLAEQSQQAGENVQHVAKQLVSAVEHLSASASTVISYISTDVQHDYEQMKTISKRYEQTASFIEDVVAQFSNTAGELSRALREMITSIHEVSTATANSAQEVNDLSNRLIETNEIVGQIATSAAKSEHISNEMKRAIRQFST</sequence>
<proteinExistence type="inferred from homology"/>
<dbReference type="PROSITE" id="PS50111">
    <property type="entry name" value="CHEMOTAXIS_TRANSDUC_2"/>
    <property type="match status" value="1"/>
</dbReference>
<comment type="caution">
    <text evidence="10">The sequence shown here is derived from an EMBL/GenBank/DDBJ whole genome shotgun (WGS) entry which is preliminary data.</text>
</comment>
<dbReference type="GO" id="GO:0007165">
    <property type="term" value="P:signal transduction"/>
    <property type="evidence" value="ECO:0007669"/>
    <property type="project" value="UniProtKB-KW"/>
</dbReference>